<dbReference type="SMART" id="SM00256">
    <property type="entry name" value="FBOX"/>
    <property type="match status" value="1"/>
</dbReference>
<evidence type="ECO:0000259" key="1">
    <source>
        <dbReference type="PROSITE" id="PS50181"/>
    </source>
</evidence>
<dbReference type="PANTHER" id="PTHR31672:SF13">
    <property type="entry name" value="F-BOX PROTEIN CPR30-LIKE"/>
    <property type="match status" value="1"/>
</dbReference>
<reference evidence="2" key="2">
    <citation type="submission" date="2023-06" db="EMBL/GenBank/DDBJ databases">
        <authorList>
            <person name="Swenson N.G."/>
            <person name="Wegrzyn J.L."/>
            <person name="Mcevoy S.L."/>
        </authorList>
    </citation>
    <scope>NUCLEOTIDE SEQUENCE</scope>
    <source>
        <strain evidence="2">NS2018</strain>
        <tissue evidence="2">Leaf</tissue>
    </source>
</reference>
<dbReference type="EMBL" id="JAUESC010000003">
    <property type="protein sequence ID" value="KAK0601659.1"/>
    <property type="molecule type" value="Genomic_DNA"/>
</dbReference>
<protein>
    <recommendedName>
        <fullName evidence="1">F-box domain-containing protein</fullName>
    </recommendedName>
</protein>
<dbReference type="Pfam" id="PF00646">
    <property type="entry name" value="F-box"/>
    <property type="match status" value="1"/>
</dbReference>
<dbReference type="Proteomes" id="UP001168877">
    <property type="component" value="Unassembled WGS sequence"/>
</dbReference>
<dbReference type="InterPro" id="IPR001810">
    <property type="entry name" value="F-box_dom"/>
</dbReference>
<keyword evidence="3" id="KW-1185">Reference proteome</keyword>
<name>A0AA39VX06_ACESA</name>
<dbReference type="PANTHER" id="PTHR31672">
    <property type="entry name" value="BNACNNG10540D PROTEIN"/>
    <property type="match status" value="1"/>
</dbReference>
<dbReference type="InterPro" id="IPR036047">
    <property type="entry name" value="F-box-like_dom_sf"/>
</dbReference>
<dbReference type="NCBIfam" id="TIGR01640">
    <property type="entry name" value="F_box_assoc_1"/>
    <property type="match status" value="1"/>
</dbReference>
<dbReference type="Pfam" id="PF07734">
    <property type="entry name" value="FBA_1"/>
    <property type="match status" value="1"/>
</dbReference>
<evidence type="ECO:0000313" key="3">
    <source>
        <dbReference type="Proteomes" id="UP001168877"/>
    </source>
</evidence>
<evidence type="ECO:0000313" key="2">
    <source>
        <dbReference type="EMBL" id="KAK0601659.1"/>
    </source>
</evidence>
<dbReference type="PROSITE" id="PS50181">
    <property type="entry name" value="FBOX"/>
    <property type="match status" value="1"/>
</dbReference>
<reference evidence="2" key="1">
    <citation type="journal article" date="2022" name="Plant J.">
        <title>Strategies of tolerance reflected in two North American maple genomes.</title>
        <authorList>
            <person name="McEvoy S.L."/>
            <person name="Sezen U.U."/>
            <person name="Trouern-Trend A."/>
            <person name="McMahon S.M."/>
            <person name="Schaberg P.G."/>
            <person name="Yang J."/>
            <person name="Wegrzyn J.L."/>
            <person name="Swenson N.G."/>
        </authorList>
    </citation>
    <scope>NUCLEOTIDE SEQUENCE</scope>
    <source>
        <strain evidence="2">NS2018</strain>
    </source>
</reference>
<comment type="caution">
    <text evidence="2">The sequence shown here is derived from an EMBL/GenBank/DDBJ whole genome shotgun (WGS) entry which is preliminary data.</text>
</comment>
<proteinExistence type="predicted"/>
<dbReference type="SUPFAM" id="SSF81383">
    <property type="entry name" value="F-box domain"/>
    <property type="match status" value="1"/>
</dbReference>
<dbReference type="InterPro" id="IPR050796">
    <property type="entry name" value="SCF_F-box_component"/>
</dbReference>
<dbReference type="AlphaFoldDB" id="A0AA39VX06"/>
<dbReference type="InterPro" id="IPR017451">
    <property type="entry name" value="F-box-assoc_interact_dom"/>
</dbReference>
<gene>
    <name evidence="2" type="ORF">LWI29_026172</name>
</gene>
<dbReference type="Gene3D" id="1.20.1280.50">
    <property type="match status" value="1"/>
</dbReference>
<sequence length="365" mass="43159">MEMESKKKKRNLHIPDDIIFNILRRLPPKSLARFKCVCKSWRSFANQHKYHNQKLILFSSYTIQSVDFEADEIKAVDIDFPIKVSSYPILGIASCNGLLCILNEGKGLVIWNPLIRRYKSVSNTSEYDKFGFWYDHSTDNYKILRFMRFSDDPNSERKRYSAEIYSQKSNSWQQKEILPCQIFSILGYPHRANSLFGVLVNETLYWKIRYINNDKKYIPAVLCFDTLNEKFDVIISPDNVHDFDLGVFKGHLCLVENHRAGHIDMWTREVGKNQNWIKFMNLPLPPFLEGKSPFDYYFYLVPIWSMKEDEILVSVRQLFTLLPGRREEEFLLYNPEAKIYKKFHICDTMKHLFNQTTHTDSLVSP</sequence>
<organism evidence="2 3">
    <name type="scientific">Acer saccharum</name>
    <name type="common">Sugar maple</name>
    <dbReference type="NCBI Taxonomy" id="4024"/>
    <lineage>
        <taxon>Eukaryota</taxon>
        <taxon>Viridiplantae</taxon>
        <taxon>Streptophyta</taxon>
        <taxon>Embryophyta</taxon>
        <taxon>Tracheophyta</taxon>
        <taxon>Spermatophyta</taxon>
        <taxon>Magnoliopsida</taxon>
        <taxon>eudicotyledons</taxon>
        <taxon>Gunneridae</taxon>
        <taxon>Pentapetalae</taxon>
        <taxon>rosids</taxon>
        <taxon>malvids</taxon>
        <taxon>Sapindales</taxon>
        <taxon>Sapindaceae</taxon>
        <taxon>Hippocastanoideae</taxon>
        <taxon>Acereae</taxon>
        <taxon>Acer</taxon>
    </lineage>
</organism>
<dbReference type="CDD" id="cd22157">
    <property type="entry name" value="F-box_AtFBW1-like"/>
    <property type="match status" value="1"/>
</dbReference>
<accession>A0AA39VX06</accession>
<feature type="domain" description="F-box" evidence="1">
    <location>
        <begin position="8"/>
        <end position="55"/>
    </location>
</feature>
<dbReference type="InterPro" id="IPR006527">
    <property type="entry name" value="F-box-assoc_dom_typ1"/>
</dbReference>